<feature type="domain" description="B12-binding" evidence="6">
    <location>
        <begin position="17"/>
        <end position="147"/>
    </location>
</feature>
<dbReference type="SFLD" id="SFLDG01123">
    <property type="entry name" value="methyltransferase_(Class_B)"/>
    <property type="match status" value="1"/>
</dbReference>
<evidence type="ECO:0000256" key="3">
    <source>
        <dbReference type="ARBA" id="ARBA00022723"/>
    </source>
</evidence>
<dbReference type="PROSITE" id="PS51918">
    <property type="entry name" value="RADICAL_SAM"/>
    <property type="match status" value="1"/>
</dbReference>
<reference evidence="8" key="1">
    <citation type="submission" date="2018-06" db="EMBL/GenBank/DDBJ databases">
        <authorList>
            <person name="Zhirakovskaya E."/>
        </authorList>
    </citation>
    <scope>NUCLEOTIDE SEQUENCE</scope>
</reference>
<protein>
    <submittedName>
        <fullName evidence="8">Hypothetical with similarity to BchE, but NOT Mg-protoporphyrin monomethyl ester cyclase (Anaerobic)</fullName>
    </submittedName>
</protein>
<proteinExistence type="predicted"/>
<evidence type="ECO:0000259" key="7">
    <source>
        <dbReference type="PROSITE" id="PS51918"/>
    </source>
</evidence>
<dbReference type="InterPro" id="IPR006158">
    <property type="entry name" value="Cobalamin-bd"/>
</dbReference>
<comment type="cofactor">
    <cofactor evidence="1">
        <name>[4Fe-4S] cluster</name>
        <dbReference type="ChEBI" id="CHEBI:49883"/>
    </cofactor>
</comment>
<dbReference type="InterPro" id="IPR006638">
    <property type="entry name" value="Elp3/MiaA/NifB-like_rSAM"/>
</dbReference>
<evidence type="ECO:0000313" key="8">
    <source>
        <dbReference type="EMBL" id="VAX24432.1"/>
    </source>
</evidence>
<keyword evidence="2" id="KW-0949">S-adenosyl-L-methionine</keyword>
<accession>A0A3B1C8F7</accession>
<feature type="domain" description="Radical SAM core" evidence="7">
    <location>
        <begin position="166"/>
        <end position="398"/>
    </location>
</feature>
<keyword evidence="5" id="KW-0411">Iron-sulfur</keyword>
<dbReference type="SUPFAM" id="SSF102114">
    <property type="entry name" value="Radical SAM enzymes"/>
    <property type="match status" value="1"/>
</dbReference>
<dbReference type="InterPro" id="IPR034530">
    <property type="entry name" value="HpnP-like"/>
</dbReference>
<dbReference type="GO" id="GO:0003824">
    <property type="term" value="F:catalytic activity"/>
    <property type="evidence" value="ECO:0007669"/>
    <property type="project" value="InterPro"/>
</dbReference>
<evidence type="ECO:0000256" key="2">
    <source>
        <dbReference type="ARBA" id="ARBA00022691"/>
    </source>
</evidence>
<name>A0A3B1C8F7_9ZZZZ</name>
<dbReference type="SFLD" id="SFLDG01082">
    <property type="entry name" value="B12-binding_domain_containing"/>
    <property type="match status" value="1"/>
</dbReference>
<dbReference type="Pfam" id="PF13282">
    <property type="entry name" value="DUF4070"/>
    <property type="match status" value="1"/>
</dbReference>
<dbReference type="InterPro" id="IPR007197">
    <property type="entry name" value="rSAM"/>
</dbReference>
<dbReference type="SFLD" id="SFLDF00303">
    <property type="entry name" value="hopanoid_C2-methyltransferase"/>
    <property type="match status" value="1"/>
</dbReference>
<evidence type="ECO:0000256" key="4">
    <source>
        <dbReference type="ARBA" id="ARBA00023004"/>
    </source>
</evidence>
<dbReference type="InterPro" id="IPR023404">
    <property type="entry name" value="rSAM_horseshoe"/>
</dbReference>
<dbReference type="Gene3D" id="3.80.30.20">
    <property type="entry name" value="tm_1862 like domain"/>
    <property type="match status" value="1"/>
</dbReference>
<evidence type="ECO:0000259" key="6">
    <source>
        <dbReference type="PROSITE" id="PS51332"/>
    </source>
</evidence>
<dbReference type="InterPro" id="IPR051198">
    <property type="entry name" value="BchE-like"/>
</dbReference>
<dbReference type="GO" id="GO:0051536">
    <property type="term" value="F:iron-sulfur cluster binding"/>
    <property type="evidence" value="ECO:0007669"/>
    <property type="project" value="UniProtKB-KW"/>
</dbReference>
<dbReference type="CDD" id="cd01335">
    <property type="entry name" value="Radical_SAM"/>
    <property type="match status" value="1"/>
</dbReference>
<dbReference type="Gene3D" id="3.40.50.280">
    <property type="entry name" value="Cobalamin-binding domain"/>
    <property type="match status" value="1"/>
</dbReference>
<dbReference type="GO" id="GO:0046872">
    <property type="term" value="F:metal ion binding"/>
    <property type="evidence" value="ECO:0007669"/>
    <property type="project" value="UniProtKB-KW"/>
</dbReference>
<dbReference type="AlphaFoldDB" id="A0A3B1C8F7"/>
<dbReference type="Pfam" id="PF02310">
    <property type="entry name" value="B12-binding"/>
    <property type="match status" value="1"/>
</dbReference>
<dbReference type="Pfam" id="PF04055">
    <property type="entry name" value="Radical_SAM"/>
    <property type="match status" value="1"/>
</dbReference>
<evidence type="ECO:0000256" key="5">
    <source>
        <dbReference type="ARBA" id="ARBA00023014"/>
    </source>
</evidence>
<dbReference type="GO" id="GO:0031419">
    <property type="term" value="F:cobalamin binding"/>
    <property type="evidence" value="ECO:0007669"/>
    <property type="project" value="InterPro"/>
</dbReference>
<keyword evidence="4" id="KW-0408">Iron</keyword>
<dbReference type="EMBL" id="UOGD01000273">
    <property type="protein sequence ID" value="VAX24432.1"/>
    <property type="molecule type" value="Genomic_DNA"/>
</dbReference>
<dbReference type="InterPro" id="IPR025274">
    <property type="entry name" value="DUF4070"/>
</dbReference>
<dbReference type="SFLD" id="SFLDS00029">
    <property type="entry name" value="Radical_SAM"/>
    <property type="match status" value="1"/>
</dbReference>
<sequence length="536" mass="61125">MKNMLRKGTKCLIVQSKFSSLSFWNYIDVCEITGAKYPAAPLGLLTVAALLPQQWEFKLVDENVEPLLPEHFEWADIVCLGGMLPQQPSMISIIEKAHYHGCPVVVGGPDPTSQPELYNSADYLVLGEGEVTIPLFLEDLEKGATSGMYKSEDRADMTIAVVPRFDLIRFQDYIMVGVQYSRGCPFNCEFCDIIELYGRKPRTKTSEQIIKELQYLYELGHRGHIDFVDDNFIGNKKNVKRVLPLIKEWSEEHKYPYYFSTESSINMTDDEELMQMMKDVDFRYVFVGIETPDDEILKLTNKRQNINKPITEAVDKIYSYGMVVNGGFILGFDNETDQTAGKMIDCIQDSGICVAMVGKMYALPNTQLTRRLQREGRLFESSSTLEGNAHLDQMTSGLNFVTTRPRLEVLEDYIKIIKNIYDPKNFYERIKYTGLHLKPSNKYRPSFSKILKSLNAFSKVSMKAGFSKTTGGLYWKTLVNVLLKNPKGVEAAVNMAAMFIHFEKQSEFIIDLTKEEIKSVMSFGENEFNESMFAEA</sequence>
<dbReference type="PROSITE" id="PS51332">
    <property type="entry name" value="B12_BINDING"/>
    <property type="match status" value="1"/>
</dbReference>
<evidence type="ECO:0000256" key="1">
    <source>
        <dbReference type="ARBA" id="ARBA00001966"/>
    </source>
</evidence>
<dbReference type="SMART" id="SM00729">
    <property type="entry name" value="Elp3"/>
    <property type="match status" value="1"/>
</dbReference>
<dbReference type="CDD" id="cd02068">
    <property type="entry name" value="radical_SAM_B12_BD"/>
    <property type="match status" value="1"/>
</dbReference>
<gene>
    <name evidence="8" type="ORF">MNBD_IGNAVI01-345</name>
</gene>
<dbReference type="InterPro" id="IPR058240">
    <property type="entry name" value="rSAM_sf"/>
</dbReference>
<dbReference type="PANTHER" id="PTHR43409:SF3">
    <property type="entry name" value="HYPOTHETICAL METHYLTRANSFERASE"/>
    <property type="match status" value="1"/>
</dbReference>
<dbReference type="InterPro" id="IPR034466">
    <property type="entry name" value="Methyltransferase_Class_B"/>
</dbReference>
<dbReference type="PANTHER" id="PTHR43409">
    <property type="entry name" value="ANAEROBIC MAGNESIUM-PROTOPORPHYRIN IX MONOMETHYL ESTER CYCLASE-RELATED"/>
    <property type="match status" value="1"/>
</dbReference>
<organism evidence="8">
    <name type="scientific">hydrothermal vent metagenome</name>
    <dbReference type="NCBI Taxonomy" id="652676"/>
    <lineage>
        <taxon>unclassified sequences</taxon>
        <taxon>metagenomes</taxon>
        <taxon>ecological metagenomes</taxon>
    </lineage>
</organism>
<keyword evidence="3" id="KW-0479">Metal-binding</keyword>
<dbReference type="GO" id="GO:0005829">
    <property type="term" value="C:cytosol"/>
    <property type="evidence" value="ECO:0007669"/>
    <property type="project" value="TreeGrafter"/>
</dbReference>